<dbReference type="EMBL" id="JAWXXV010000001">
    <property type="protein sequence ID" value="MDX5983745.1"/>
    <property type="molecule type" value="Genomic_DNA"/>
</dbReference>
<dbReference type="RefSeq" id="WP_010404519.1">
    <property type="nucleotide sequence ID" value="NZ_JAWXXV010000001.1"/>
</dbReference>
<evidence type="ECO:0000256" key="3">
    <source>
        <dbReference type="ARBA" id="ARBA00022989"/>
    </source>
</evidence>
<keyword evidence="4 5" id="KW-0472">Membrane</keyword>
<reference evidence="7 8" key="1">
    <citation type="submission" date="2023-11" db="EMBL/GenBank/DDBJ databases">
        <title>MicrobeMod: A computational toolkit for identifying prokaryotic methylation and restriction-modification with nanopore sequencing.</title>
        <authorList>
            <person name="Crits-Christoph A."/>
            <person name="Kang S.C."/>
            <person name="Lee H."/>
            <person name="Ostrov N."/>
        </authorList>
    </citation>
    <scope>NUCLEOTIDE SEQUENCE [LARGE SCALE GENOMIC DNA]</scope>
    <source>
        <strain evidence="7 8">ATCC 14820</strain>
    </source>
</reference>
<sequence length="346" mass="35815">MAIDRGEPVSVRMLLIAALGMGAPVVVGLMLKHAEAGFTIGLGAILLAGTGGSTAAPPPPLSQTVAPALIAVAAATAIAGLPQPDIALVLLAAVAALLSGYSRPIAGGAIRFIIYLVLSVGFLDGAPAHRGAAALIFGSGALWNIALRGLLSGGGSNREGAAQKTRQGPTNAQRRAHFRRTLYRLEGWQFPLRLALGLGIASGLRQLWPTHHFFWILLTVALLTQRPIEHVPVKTVQRLTGTLGGVALTAAILFCLSSPIALGSVACLLATVVPWARARSYLLYAIVSTPLILLVLDIGKPITPALLTDRLIATVAGGLTVVALNLLFDRLLAASVGSSPERPGRR</sequence>
<evidence type="ECO:0000256" key="4">
    <source>
        <dbReference type="ARBA" id="ARBA00023136"/>
    </source>
</evidence>
<evidence type="ECO:0000313" key="7">
    <source>
        <dbReference type="EMBL" id="MDX5983745.1"/>
    </source>
</evidence>
<organism evidence="7 8">
    <name type="scientific">Sphingomonas echinoides</name>
    <dbReference type="NCBI Taxonomy" id="59803"/>
    <lineage>
        <taxon>Bacteria</taxon>
        <taxon>Pseudomonadati</taxon>
        <taxon>Pseudomonadota</taxon>
        <taxon>Alphaproteobacteria</taxon>
        <taxon>Sphingomonadales</taxon>
        <taxon>Sphingomonadaceae</taxon>
        <taxon>Sphingomonas</taxon>
    </lineage>
</organism>
<dbReference type="InterPro" id="IPR049453">
    <property type="entry name" value="Memb_transporter_dom"/>
</dbReference>
<feature type="transmembrane region" description="Helical" evidence="5">
    <location>
        <begin position="245"/>
        <end position="275"/>
    </location>
</feature>
<accession>A0ABU4PP60</accession>
<feature type="transmembrane region" description="Helical" evidence="5">
    <location>
        <begin position="38"/>
        <end position="56"/>
    </location>
</feature>
<keyword evidence="3 5" id="KW-1133">Transmembrane helix</keyword>
<gene>
    <name evidence="7" type="ORF">SIL82_05690</name>
</gene>
<feature type="transmembrane region" description="Helical" evidence="5">
    <location>
        <begin position="132"/>
        <end position="151"/>
    </location>
</feature>
<keyword evidence="8" id="KW-1185">Reference proteome</keyword>
<keyword evidence="2 5" id="KW-0812">Transmembrane</keyword>
<dbReference type="Pfam" id="PF13515">
    <property type="entry name" value="FUSC_2"/>
    <property type="match status" value="1"/>
</dbReference>
<proteinExistence type="predicted"/>
<feature type="transmembrane region" description="Helical" evidence="5">
    <location>
        <begin position="105"/>
        <end position="126"/>
    </location>
</feature>
<feature type="transmembrane region" description="Helical" evidence="5">
    <location>
        <begin position="68"/>
        <end position="98"/>
    </location>
</feature>
<feature type="transmembrane region" description="Helical" evidence="5">
    <location>
        <begin position="311"/>
        <end position="328"/>
    </location>
</feature>
<evidence type="ECO:0000256" key="5">
    <source>
        <dbReference type="SAM" id="Phobius"/>
    </source>
</evidence>
<evidence type="ECO:0000313" key="8">
    <source>
        <dbReference type="Proteomes" id="UP001279660"/>
    </source>
</evidence>
<comment type="caution">
    <text evidence="7">The sequence shown here is derived from an EMBL/GenBank/DDBJ whole genome shotgun (WGS) entry which is preliminary data.</text>
</comment>
<name>A0ABU4PP60_9SPHN</name>
<comment type="subcellular location">
    <subcellularLocation>
        <location evidence="1">Membrane</location>
        <topology evidence="1">Multi-pass membrane protein</topology>
    </subcellularLocation>
</comment>
<evidence type="ECO:0000256" key="2">
    <source>
        <dbReference type="ARBA" id="ARBA00022692"/>
    </source>
</evidence>
<protein>
    <submittedName>
        <fullName evidence="7">FUSC family protein</fullName>
    </submittedName>
</protein>
<evidence type="ECO:0000256" key="1">
    <source>
        <dbReference type="ARBA" id="ARBA00004141"/>
    </source>
</evidence>
<feature type="domain" description="Integral membrane bound transporter" evidence="6">
    <location>
        <begin position="201"/>
        <end position="322"/>
    </location>
</feature>
<feature type="transmembrane region" description="Helical" evidence="5">
    <location>
        <begin position="12"/>
        <end position="31"/>
    </location>
</feature>
<evidence type="ECO:0000259" key="6">
    <source>
        <dbReference type="Pfam" id="PF13515"/>
    </source>
</evidence>
<feature type="transmembrane region" description="Helical" evidence="5">
    <location>
        <begin position="281"/>
        <end position="299"/>
    </location>
</feature>
<dbReference type="Proteomes" id="UP001279660">
    <property type="component" value="Unassembled WGS sequence"/>
</dbReference>